<comment type="similarity">
    <text evidence="1">Belongs to the ustYa family.</text>
</comment>
<dbReference type="EMBL" id="CAJVRM010000296">
    <property type="protein sequence ID" value="CAG8979097.1"/>
    <property type="molecule type" value="Genomic_DNA"/>
</dbReference>
<dbReference type="GO" id="GO:0043386">
    <property type="term" value="P:mycotoxin biosynthetic process"/>
    <property type="evidence" value="ECO:0007669"/>
    <property type="project" value="InterPro"/>
</dbReference>
<dbReference type="PANTHER" id="PTHR33365">
    <property type="entry name" value="YALI0B05434P"/>
    <property type="match status" value="1"/>
</dbReference>
<dbReference type="OrthoDB" id="3687641at2759"/>
<gene>
    <name evidence="2" type="ORF">HYALB_00000228</name>
</gene>
<evidence type="ECO:0000313" key="2">
    <source>
        <dbReference type="EMBL" id="CAG8979097.1"/>
    </source>
</evidence>
<protein>
    <submittedName>
        <fullName evidence="2">Uncharacterized protein</fullName>
    </submittedName>
</protein>
<dbReference type="PANTHER" id="PTHR33365:SF6">
    <property type="entry name" value="OXIDASE USTYA"/>
    <property type="match status" value="1"/>
</dbReference>
<reference evidence="2" key="1">
    <citation type="submission" date="2021-07" db="EMBL/GenBank/DDBJ databases">
        <authorList>
            <person name="Durling M."/>
        </authorList>
    </citation>
    <scope>NUCLEOTIDE SEQUENCE</scope>
</reference>
<dbReference type="AlphaFoldDB" id="A0A9N9Q949"/>
<comment type="caution">
    <text evidence="2">The sequence shown here is derived from an EMBL/GenBank/DDBJ whole genome shotgun (WGS) entry which is preliminary data.</text>
</comment>
<organism evidence="2 3">
    <name type="scientific">Hymenoscyphus albidus</name>
    <dbReference type="NCBI Taxonomy" id="595503"/>
    <lineage>
        <taxon>Eukaryota</taxon>
        <taxon>Fungi</taxon>
        <taxon>Dikarya</taxon>
        <taxon>Ascomycota</taxon>
        <taxon>Pezizomycotina</taxon>
        <taxon>Leotiomycetes</taxon>
        <taxon>Helotiales</taxon>
        <taxon>Helotiaceae</taxon>
        <taxon>Hymenoscyphus</taxon>
    </lineage>
</organism>
<evidence type="ECO:0000313" key="3">
    <source>
        <dbReference type="Proteomes" id="UP000701801"/>
    </source>
</evidence>
<keyword evidence="3" id="KW-1185">Reference proteome</keyword>
<accession>A0A9N9Q949</accession>
<evidence type="ECO:0000256" key="1">
    <source>
        <dbReference type="ARBA" id="ARBA00035112"/>
    </source>
</evidence>
<dbReference type="Proteomes" id="UP000701801">
    <property type="component" value="Unassembled WGS sequence"/>
</dbReference>
<dbReference type="Pfam" id="PF11807">
    <property type="entry name" value="UstYa"/>
    <property type="match status" value="1"/>
</dbReference>
<dbReference type="InterPro" id="IPR021765">
    <property type="entry name" value="UstYa-like"/>
</dbReference>
<proteinExistence type="inferred from homology"/>
<name>A0A9N9Q949_9HELO</name>
<sequence length="151" mass="17186">MAAVPKDYRELLSEDEGKTVTIQLIRRSLIDSAEGKQLVEDGRKWLTHNLHCIESLRQDTLCHADDTPRYSGYSKKEVSGVMQMRICRSWDKLEAWARTHTACYRDIGREVKGFPQIEKYKFCPEGYVFSATGSPTPPWKTVSGASMPGEE</sequence>